<dbReference type="Pfam" id="PF08220">
    <property type="entry name" value="HTH_DeoR"/>
    <property type="match status" value="1"/>
</dbReference>
<dbReference type="SUPFAM" id="SSF100950">
    <property type="entry name" value="NagB/RpiA/CoA transferase-like"/>
    <property type="match status" value="1"/>
</dbReference>
<organism evidence="5 6">
    <name type="scientific">Paramicrobacterium chengjingii</name>
    <dbReference type="NCBI Taxonomy" id="2769067"/>
    <lineage>
        <taxon>Bacteria</taxon>
        <taxon>Bacillati</taxon>
        <taxon>Actinomycetota</taxon>
        <taxon>Actinomycetes</taxon>
        <taxon>Micrococcales</taxon>
        <taxon>Microbacteriaceae</taxon>
        <taxon>Paramicrobacterium</taxon>
    </lineage>
</organism>
<evidence type="ECO:0000256" key="1">
    <source>
        <dbReference type="ARBA" id="ARBA00023015"/>
    </source>
</evidence>
<evidence type="ECO:0000259" key="4">
    <source>
        <dbReference type="PROSITE" id="PS51000"/>
    </source>
</evidence>
<name>A0ABX6YH63_9MICO</name>
<dbReference type="SMART" id="SM01134">
    <property type="entry name" value="DeoRC"/>
    <property type="match status" value="1"/>
</dbReference>
<dbReference type="Pfam" id="PF00455">
    <property type="entry name" value="DeoRC"/>
    <property type="match status" value="1"/>
</dbReference>
<dbReference type="Gene3D" id="1.10.10.10">
    <property type="entry name" value="Winged helix-like DNA-binding domain superfamily/Winged helix DNA-binding domain"/>
    <property type="match status" value="1"/>
</dbReference>
<dbReference type="InterPro" id="IPR001034">
    <property type="entry name" value="DeoR_HTH"/>
</dbReference>
<accession>A0ABX6YH63</accession>
<dbReference type="InterPro" id="IPR036390">
    <property type="entry name" value="WH_DNA-bd_sf"/>
</dbReference>
<dbReference type="SUPFAM" id="SSF46785">
    <property type="entry name" value="Winged helix' DNA-binding domain"/>
    <property type="match status" value="1"/>
</dbReference>
<dbReference type="Gene3D" id="3.40.50.1360">
    <property type="match status" value="1"/>
</dbReference>
<sequence>MKTERQSEIVDRLELAGTVSVIDLSSEFAVSEMTIRRDLLELETAGLVRRTHGGATRSLGRAFEPPFRMRSASSSASKAAIAAAAAAYVREGDAIGLDVGSTVIEMIPAFAHVDNLTVVTASLRVANRVTELHALERSVRLIVTGGVTRADELSLTGQRAIDCYQEIRLDKAFISVGGLELDGGATEFNLEDADVKRAMIASAREVVILADSSKFHQTGFAHVMDLTQAATIITDSGIDADVLQELRAAGIQVEVVLVSADHQ</sequence>
<proteinExistence type="predicted"/>
<dbReference type="PROSITE" id="PS00894">
    <property type="entry name" value="HTH_DEOR_1"/>
    <property type="match status" value="1"/>
</dbReference>
<keyword evidence="6" id="KW-1185">Reference proteome</keyword>
<gene>
    <name evidence="5" type="ORF">HCR76_15240</name>
</gene>
<keyword evidence="3" id="KW-0804">Transcription</keyword>
<dbReference type="PROSITE" id="PS51000">
    <property type="entry name" value="HTH_DEOR_2"/>
    <property type="match status" value="1"/>
</dbReference>
<keyword evidence="2" id="KW-0238">DNA-binding</keyword>
<evidence type="ECO:0000313" key="6">
    <source>
        <dbReference type="Proteomes" id="UP000662814"/>
    </source>
</evidence>
<reference evidence="5 6" key="1">
    <citation type="submission" date="2020-12" db="EMBL/GenBank/DDBJ databases">
        <title>Microbacterium sp. HY060.</title>
        <authorList>
            <person name="Zhou J."/>
        </authorList>
    </citation>
    <scope>NUCLEOTIDE SEQUENCE [LARGE SCALE GENOMIC DNA]</scope>
    <source>
        <strain evidence="5 6">HY60</strain>
    </source>
</reference>
<evidence type="ECO:0000313" key="5">
    <source>
        <dbReference type="EMBL" id="QPZ38123.1"/>
    </source>
</evidence>
<evidence type="ECO:0000256" key="3">
    <source>
        <dbReference type="ARBA" id="ARBA00023163"/>
    </source>
</evidence>
<feature type="domain" description="HTH deoR-type" evidence="4">
    <location>
        <begin position="2"/>
        <end position="57"/>
    </location>
</feature>
<evidence type="ECO:0000256" key="2">
    <source>
        <dbReference type="ARBA" id="ARBA00023125"/>
    </source>
</evidence>
<dbReference type="SMART" id="SM00420">
    <property type="entry name" value="HTH_DEOR"/>
    <property type="match status" value="1"/>
</dbReference>
<dbReference type="PRINTS" id="PR00037">
    <property type="entry name" value="HTHLACR"/>
</dbReference>
<dbReference type="EMBL" id="CP061169">
    <property type="protein sequence ID" value="QPZ38123.1"/>
    <property type="molecule type" value="Genomic_DNA"/>
</dbReference>
<dbReference type="InterPro" id="IPR014036">
    <property type="entry name" value="DeoR-like_C"/>
</dbReference>
<dbReference type="PANTHER" id="PTHR30363:SF44">
    <property type="entry name" value="AGA OPERON TRANSCRIPTIONAL REPRESSOR-RELATED"/>
    <property type="match status" value="1"/>
</dbReference>
<dbReference type="InterPro" id="IPR037171">
    <property type="entry name" value="NagB/RpiA_transferase-like"/>
</dbReference>
<dbReference type="InterPro" id="IPR018356">
    <property type="entry name" value="Tscrpt_reg_HTH_DeoR_CS"/>
</dbReference>
<dbReference type="Proteomes" id="UP000662814">
    <property type="component" value="Chromosome"/>
</dbReference>
<dbReference type="InterPro" id="IPR036388">
    <property type="entry name" value="WH-like_DNA-bd_sf"/>
</dbReference>
<protein>
    <submittedName>
        <fullName evidence="5">DeoR/GlpR transcriptional regulator</fullName>
    </submittedName>
</protein>
<dbReference type="InterPro" id="IPR050313">
    <property type="entry name" value="Carb_Metab_HTH_regulators"/>
</dbReference>
<dbReference type="PANTHER" id="PTHR30363">
    <property type="entry name" value="HTH-TYPE TRANSCRIPTIONAL REGULATOR SRLR-RELATED"/>
    <property type="match status" value="1"/>
</dbReference>
<dbReference type="RefSeq" id="WP_166987395.1">
    <property type="nucleotide sequence ID" value="NZ_CP061169.1"/>
</dbReference>
<keyword evidence="1" id="KW-0805">Transcription regulation</keyword>